<sequence length="165" mass="18648">MQHYQIIPISEQYIESFREAVGGVARERKYLAFLDAPSLEMARAFVMENLRENWPHIIAVSEGRVIGWCDITSLHRPVFAHSGALGIGVLAPFRGKGIGEALMRAAIEKARHRGLTRIELTVREHNKPAIALYEKLGFKMEGLHRNAVCIDNEYENHISMALLLD</sequence>
<name>A0A370GYT3_9COXI</name>
<dbReference type="CDD" id="cd04301">
    <property type="entry name" value="NAT_SF"/>
    <property type="match status" value="1"/>
</dbReference>
<evidence type="ECO:0000313" key="3">
    <source>
        <dbReference type="Proteomes" id="UP000254720"/>
    </source>
</evidence>
<evidence type="ECO:0000313" key="2">
    <source>
        <dbReference type="EMBL" id="RDI47003.1"/>
    </source>
</evidence>
<dbReference type="GO" id="GO:0016747">
    <property type="term" value="F:acyltransferase activity, transferring groups other than amino-acyl groups"/>
    <property type="evidence" value="ECO:0007669"/>
    <property type="project" value="InterPro"/>
</dbReference>
<dbReference type="PANTHER" id="PTHR43072">
    <property type="entry name" value="N-ACETYLTRANSFERASE"/>
    <property type="match status" value="1"/>
</dbReference>
<gene>
    <name evidence="2" type="ORF">C8D86_104130</name>
</gene>
<dbReference type="AlphaFoldDB" id="A0A370GYT3"/>
<dbReference type="InterPro" id="IPR016181">
    <property type="entry name" value="Acyl_CoA_acyltransferase"/>
</dbReference>
<dbReference type="RefSeq" id="WP_114833767.1">
    <property type="nucleotide sequence ID" value="NZ_LR699114.1"/>
</dbReference>
<keyword evidence="2" id="KW-0808">Transferase</keyword>
<reference evidence="2 3" key="1">
    <citation type="submission" date="2018-07" db="EMBL/GenBank/DDBJ databases">
        <title>Genomic Encyclopedia of Type Strains, Phase IV (KMG-IV): sequencing the most valuable type-strain genomes for metagenomic binning, comparative biology and taxonomic classification.</title>
        <authorList>
            <person name="Goeker M."/>
        </authorList>
    </citation>
    <scope>NUCLEOTIDE SEQUENCE [LARGE SCALE GENOMIC DNA]</scope>
    <source>
        <strain evidence="2 3">DSM 16500</strain>
    </source>
</reference>
<dbReference type="SUPFAM" id="SSF55729">
    <property type="entry name" value="Acyl-CoA N-acyltransferases (Nat)"/>
    <property type="match status" value="1"/>
</dbReference>
<feature type="domain" description="N-acetyltransferase" evidence="1">
    <location>
        <begin position="1"/>
        <end position="165"/>
    </location>
</feature>
<dbReference type="PROSITE" id="PS51186">
    <property type="entry name" value="GNAT"/>
    <property type="match status" value="1"/>
</dbReference>
<organism evidence="2 3">
    <name type="scientific">Aquicella lusitana</name>
    <dbReference type="NCBI Taxonomy" id="254246"/>
    <lineage>
        <taxon>Bacteria</taxon>
        <taxon>Pseudomonadati</taxon>
        <taxon>Pseudomonadota</taxon>
        <taxon>Gammaproteobacteria</taxon>
        <taxon>Legionellales</taxon>
        <taxon>Coxiellaceae</taxon>
        <taxon>Aquicella</taxon>
    </lineage>
</organism>
<keyword evidence="3" id="KW-1185">Reference proteome</keyword>
<dbReference type="EMBL" id="QQAX01000004">
    <property type="protein sequence ID" value="RDI47003.1"/>
    <property type="molecule type" value="Genomic_DNA"/>
</dbReference>
<proteinExistence type="predicted"/>
<comment type="caution">
    <text evidence="2">The sequence shown here is derived from an EMBL/GenBank/DDBJ whole genome shotgun (WGS) entry which is preliminary data.</text>
</comment>
<dbReference type="InterPro" id="IPR000182">
    <property type="entry name" value="GNAT_dom"/>
</dbReference>
<protein>
    <submittedName>
        <fullName evidence="2">RimJ/RimL family protein N-acetyltransferase</fullName>
    </submittedName>
</protein>
<dbReference type="Proteomes" id="UP000254720">
    <property type="component" value="Unassembled WGS sequence"/>
</dbReference>
<dbReference type="Gene3D" id="3.40.630.30">
    <property type="match status" value="1"/>
</dbReference>
<evidence type="ECO:0000259" key="1">
    <source>
        <dbReference type="PROSITE" id="PS51186"/>
    </source>
</evidence>
<dbReference type="Pfam" id="PF00583">
    <property type="entry name" value="Acetyltransf_1"/>
    <property type="match status" value="1"/>
</dbReference>
<accession>A0A370GYT3</accession>
<dbReference type="OrthoDB" id="5419426at2"/>